<dbReference type="Proteomes" id="UP001320609">
    <property type="component" value="Unassembled WGS sequence"/>
</dbReference>
<evidence type="ECO:0000256" key="1">
    <source>
        <dbReference type="SAM" id="Phobius"/>
    </source>
</evidence>
<feature type="transmembrane region" description="Helical" evidence="1">
    <location>
        <begin position="85"/>
        <end position="107"/>
    </location>
</feature>
<protein>
    <submittedName>
        <fullName evidence="2">SoxR reducing system RseC family protein</fullName>
    </submittedName>
</protein>
<sequence length="149" mass="15940">MTPATCSPLLRTGSVVKHAPQRLIVEISAQESCKQCAQGRGCGLGLLSPRRSQQVALELPGRTEAIEQAYPLGSLVTISLPSASVTLLAFFVYGLPLLLALLLSGLVSGVNTVIWLAPAVFFIALVGGVISVKYLLRGRRERFRPRLVS</sequence>
<dbReference type="EMBL" id="JAKVTW010000001">
    <property type="protein sequence ID" value="MCH4810301.1"/>
    <property type="molecule type" value="Genomic_DNA"/>
</dbReference>
<organism evidence="2 3">
    <name type="scientific">Vreelandella neptunia</name>
    <dbReference type="NCBI Taxonomy" id="115551"/>
    <lineage>
        <taxon>Bacteria</taxon>
        <taxon>Pseudomonadati</taxon>
        <taxon>Pseudomonadota</taxon>
        <taxon>Gammaproteobacteria</taxon>
        <taxon>Oceanospirillales</taxon>
        <taxon>Halomonadaceae</taxon>
        <taxon>Vreelandella</taxon>
    </lineage>
</organism>
<keyword evidence="1" id="KW-0812">Transmembrane</keyword>
<name>A0ABS9S2G3_9GAMM</name>
<comment type="caution">
    <text evidence="2">The sequence shown here is derived from an EMBL/GenBank/DDBJ whole genome shotgun (WGS) entry which is preliminary data.</text>
</comment>
<evidence type="ECO:0000313" key="2">
    <source>
        <dbReference type="EMBL" id="MCH4810301.1"/>
    </source>
</evidence>
<keyword evidence="1" id="KW-0472">Membrane</keyword>
<gene>
    <name evidence="2" type="ORF">MLE19_03040</name>
</gene>
<dbReference type="RefSeq" id="WP_240716584.1">
    <property type="nucleotide sequence ID" value="NZ_JAKVTW010000001.1"/>
</dbReference>
<evidence type="ECO:0000313" key="3">
    <source>
        <dbReference type="Proteomes" id="UP001320609"/>
    </source>
</evidence>
<feature type="transmembrane region" description="Helical" evidence="1">
    <location>
        <begin position="113"/>
        <end position="136"/>
    </location>
</feature>
<accession>A0ABS9S2G3</accession>
<proteinExistence type="predicted"/>
<reference evidence="2 3" key="1">
    <citation type="submission" date="2022-03" db="EMBL/GenBank/DDBJ databases">
        <title>Genomic signatures underlying metal tolerance in selected Arctic bacterial isolates.</title>
        <authorList>
            <person name="Thomas F.A."/>
            <person name="Venkatachalam S."/>
            <person name="Krishnan K.P."/>
        </authorList>
    </citation>
    <scope>NUCLEOTIDE SEQUENCE [LARGE SCALE GENOMIC DNA]</scope>
    <source>
        <strain evidence="2 3">HM116</strain>
    </source>
</reference>
<keyword evidence="1" id="KW-1133">Transmembrane helix</keyword>
<keyword evidence="3" id="KW-1185">Reference proteome</keyword>
<dbReference type="Pfam" id="PF04246">
    <property type="entry name" value="RseC_MucC"/>
    <property type="match status" value="1"/>
</dbReference>